<dbReference type="EnsemblBacteria" id="AAR38878">
    <property type="protein sequence ID" value="AAR38878"/>
    <property type="gene ID" value="NEQ023"/>
</dbReference>
<dbReference type="Pfam" id="PF05193">
    <property type="entry name" value="Peptidase_M16_C"/>
    <property type="match status" value="1"/>
</dbReference>
<dbReference type="KEGG" id="neq:NEQ023"/>
<feature type="domain" description="Peptidase M16 C-terminal" evidence="2">
    <location>
        <begin position="74"/>
        <end position="236"/>
    </location>
</feature>
<evidence type="ECO:0000256" key="1">
    <source>
        <dbReference type="ARBA" id="ARBA00007261"/>
    </source>
</evidence>
<dbReference type="SUPFAM" id="SSF63411">
    <property type="entry name" value="LuxS/MPP-like metallohydrolase"/>
    <property type="match status" value="2"/>
</dbReference>
<dbReference type="AlphaFoldDB" id="Q74N39"/>
<reference evidence="3 4" key="1">
    <citation type="journal article" date="2003" name="Proc. Natl. Acad. Sci. U.S.A.">
        <title>The genome of Nanoarchaeum equitans: insights into early archaeal evolution and derived parasitism.</title>
        <authorList>
            <person name="Waters E."/>
            <person name="Hohn M.J."/>
            <person name="Ahel I."/>
            <person name="Graham D.E."/>
            <person name="Adams M.D."/>
            <person name="Barnstead M."/>
            <person name="Beeson K.Y."/>
            <person name="Bibbs L."/>
            <person name="Bolanos R."/>
            <person name="Keller M."/>
            <person name="Kretz K."/>
            <person name="Lin X."/>
            <person name="Mathur E."/>
            <person name="Ni J."/>
            <person name="Podar M."/>
            <person name="Richardson T."/>
            <person name="Sutton G.G."/>
            <person name="Simon M."/>
            <person name="Soll D."/>
            <person name="Stetter K.O."/>
            <person name="Short J.M."/>
            <person name="Noordewier M."/>
        </authorList>
    </citation>
    <scope>NUCLEOTIDE SEQUENCE [LARGE SCALE GENOMIC DNA]</scope>
    <source>
        <strain evidence="3 4">Kin4-M</strain>
    </source>
</reference>
<evidence type="ECO:0000313" key="3">
    <source>
        <dbReference type="EMBL" id="AAR38878.1"/>
    </source>
</evidence>
<dbReference type="InterPro" id="IPR050361">
    <property type="entry name" value="MPP/UQCRC_Complex"/>
</dbReference>
<dbReference type="BioCyc" id="NEQU228908:GJB6-25-MONOMER"/>
<dbReference type="PANTHER" id="PTHR11851">
    <property type="entry name" value="METALLOPROTEASE"/>
    <property type="match status" value="1"/>
</dbReference>
<evidence type="ECO:0000313" key="4">
    <source>
        <dbReference type="Proteomes" id="UP000000578"/>
    </source>
</evidence>
<dbReference type="PANTHER" id="PTHR11851:SF49">
    <property type="entry name" value="MITOCHONDRIAL-PROCESSING PEPTIDASE SUBUNIT ALPHA"/>
    <property type="match status" value="1"/>
</dbReference>
<proteinExistence type="inferred from homology"/>
<protein>
    <submittedName>
        <fullName evidence="3">NEQ023</fullName>
    </submittedName>
</protein>
<dbReference type="STRING" id="228908.NEQ023"/>
<dbReference type="Proteomes" id="UP000000578">
    <property type="component" value="Chromosome"/>
</dbReference>
<evidence type="ECO:0000259" key="2">
    <source>
        <dbReference type="Pfam" id="PF05193"/>
    </source>
</evidence>
<sequence>MVIPVSPILFMCLITNTKFDEKEFEIEREIVLNEIKRYDSRPAGILCRNIPKSLFGESDYGDPIGGYEETIKNIEKSDLEEFKQKYYVSNNMFVVVNGNIKEKHKQIIEKYFSKIEEGNPKKKKPTIGKGKDIEIKFPTKLVHCSLNFEAPLDLRYKLLTSIVGYRGLMNAIFREKYGICYSCSFYIYNTYPDRLAISLELPGIEKQKLDLVEIAKEEFFEKLKQLDEQEYKKAMEKFKLDFMTSKYNLYLKTKKDLIYINYFGKPWESIYKELLNINYEELKELTFKNGKKVIVSD</sequence>
<gene>
    <name evidence="3" type="ordered locus">NEQ023</name>
</gene>
<dbReference type="InterPro" id="IPR007863">
    <property type="entry name" value="Peptidase_M16_C"/>
</dbReference>
<dbReference type="HOGENOM" id="CLU_935723_0_0_2"/>
<keyword evidence="4" id="KW-1185">Reference proteome</keyword>
<dbReference type="Gene3D" id="3.30.830.10">
    <property type="entry name" value="Metalloenzyme, LuxS/M16 peptidase-like"/>
    <property type="match status" value="2"/>
</dbReference>
<dbReference type="EMBL" id="AE017199">
    <property type="protein sequence ID" value="AAR38878.1"/>
    <property type="molecule type" value="Genomic_DNA"/>
</dbReference>
<dbReference type="InterPro" id="IPR011249">
    <property type="entry name" value="Metalloenz_LuxS/M16"/>
</dbReference>
<name>Q74N39_NANEQ</name>
<comment type="similarity">
    <text evidence="1">Belongs to the peptidase M16 family.</text>
</comment>
<organism evidence="3 4">
    <name type="scientific">Nanoarchaeum equitans (strain Kin4-M)</name>
    <dbReference type="NCBI Taxonomy" id="228908"/>
    <lineage>
        <taxon>Archaea</taxon>
        <taxon>Nanobdellota</taxon>
        <taxon>Candidatus Nanoarchaeia</taxon>
        <taxon>Nanoarchaeales</taxon>
        <taxon>Nanoarchaeaceae</taxon>
        <taxon>Nanoarchaeum</taxon>
    </lineage>
</organism>
<dbReference type="GO" id="GO:0046872">
    <property type="term" value="F:metal ion binding"/>
    <property type="evidence" value="ECO:0007669"/>
    <property type="project" value="InterPro"/>
</dbReference>
<accession>Q74N39</accession>